<comment type="subcellular location">
    <subcellularLocation>
        <location evidence="1">Chromosome</location>
    </subcellularLocation>
</comment>
<feature type="compositionally biased region" description="Basic residues" evidence="6">
    <location>
        <begin position="7"/>
        <end position="19"/>
    </location>
</feature>
<feature type="compositionally biased region" description="Low complexity" evidence="6">
    <location>
        <begin position="23"/>
        <end position="49"/>
    </location>
</feature>
<gene>
    <name evidence="8" type="ORF">Cadr_000006299</name>
</gene>
<keyword evidence="9" id="KW-1185">Reference proteome</keyword>
<evidence type="ECO:0000256" key="6">
    <source>
        <dbReference type="SAM" id="MobiDB-lite"/>
    </source>
</evidence>
<dbReference type="InterPro" id="IPR032454">
    <property type="entry name" value="Histone_H2A_C"/>
</dbReference>
<dbReference type="InterPro" id="IPR002119">
    <property type="entry name" value="Histone_H2A"/>
</dbReference>
<keyword evidence="2" id="KW-0158">Chromosome</keyword>
<feature type="region of interest" description="Disordered" evidence="6">
    <location>
        <begin position="162"/>
        <end position="224"/>
    </location>
</feature>
<feature type="region of interest" description="Disordered" evidence="6">
    <location>
        <begin position="108"/>
        <end position="134"/>
    </location>
</feature>
<dbReference type="GO" id="GO:0030527">
    <property type="term" value="F:structural constituent of chromatin"/>
    <property type="evidence" value="ECO:0007669"/>
    <property type="project" value="InterPro"/>
</dbReference>
<feature type="region of interest" description="Disordered" evidence="6">
    <location>
        <begin position="1"/>
        <end position="52"/>
    </location>
</feature>
<evidence type="ECO:0000313" key="9">
    <source>
        <dbReference type="Proteomes" id="UP000299084"/>
    </source>
</evidence>
<evidence type="ECO:0000259" key="7">
    <source>
        <dbReference type="Pfam" id="PF16211"/>
    </source>
</evidence>
<dbReference type="GO" id="GO:0046982">
    <property type="term" value="F:protein heterodimerization activity"/>
    <property type="evidence" value="ECO:0007669"/>
    <property type="project" value="InterPro"/>
</dbReference>
<feature type="compositionally biased region" description="Polar residues" evidence="6">
    <location>
        <begin position="164"/>
        <end position="174"/>
    </location>
</feature>
<comment type="caution">
    <text evidence="8">The sequence shown here is derived from an EMBL/GenBank/DDBJ whole genome shotgun (WGS) entry which is preliminary data.</text>
</comment>
<dbReference type="AlphaFoldDB" id="A0A5N4E219"/>
<reference evidence="8 9" key="1">
    <citation type="journal article" date="2019" name="Mol. Ecol. Resour.">
        <title>Improving Illumina assemblies with Hi-C and long reads: an example with the North African dromedary.</title>
        <authorList>
            <person name="Elbers J.P."/>
            <person name="Rogers M.F."/>
            <person name="Perelman P.L."/>
            <person name="Proskuryakova A.A."/>
            <person name="Serdyukova N.A."/>
            <person name="Johnson W.E."/>
            <person name="Horin P."/>
            <person name="Corander J."/>
            <person name="Murphy D."/>
            <person name="Burger P.A."/>
        </authorList>
    </citation>
    <scope>NUCLEOTIDE SEQUENCE [LARGE SCALE GENOMIC DNA]</scope>
    <source>
        <strain evidence="8">Drom800</strain>
        <tissue evidence="8">Blood</tissue>
    </source>
</reference>
<dbReference type="GO" id="GO:0000786">
    <property type="term" value="C:nucleosome"/>
    <property type="evidence" value="ECO:0007669"/>
    <property type="project" value="UniProtKB-KW"/>
</dbReference>
<keyword evidence="4" id="KW-0238">DNA-binding</keyword>
<dbReference type="GO" id="GO:0003677">
    <property type="term" value="F:DNA binding"/>
    <property type="evidence" value="ECO:0007669"/>
    <property type="project" value="UniProtKB-KW"/>
</dbReference>
<keyword evidence="5" id="KW-0544">Nucleosome core</keyword>
<protein>
    <submittedName>
        <fullName evidence="8">Histone H2AX</fullName>
    </submittedName>
</protein>
<dbReference type="SMART" id="SM00414">
    <property type="entry name" value="H2A"/>
    <property type="match status" value="1"/>
</dbReference>
<dbReference type="InterPro" id="IPR009072">
    <property type="entry name" value="Histone-fold"/>
</dbReference>
<evidence type="ECO:0000256" key="2">
    <source>
        <dbReference type="ARBA" id="ARBA00022454"/>
    </source>
</evidence>
<dbReference type="Proteomes" id="UP000299084">
    <property type="component" value="Unassembled WGS sequence"/>
</dbReference>
<organism evidence="8 9">
    <name type="scientific">Camelus dromedarius</name>
    <name type="common">Dromedary</name>
    <name type="synonym">Arabian camel</name>
    <dbReference type="NCBI Taxonomy" id="9838"/>
    <lineage>
        <taxon>Eukaryota</taxon>
        <taxon>Metazoa</taxon>
        <taxon>Chordata</taxon>
        <taxon>Craniata</taxon>
        <taxon>Vertebrata</taxon>
        <taxon>Euteleostomi</taxon>
        <taxon>Mammalia</taxon>
        <taxon>Eutheria</taxon>
        <taxon>Laurasiatheria</taxon>
        <taxon>Artiodactyla</taxon>
        <taxon>Tylopoda</taxon>
        <taxon>Camelidae</taxon>
        <taxon>Camelus</taxon>
    </lineage>
</organism>
<dbReference type="Gene3D" id="1.10.20.10">
    <property type="entry name" value="Histone, subunit A"/>
    <property type="match status" value="1"/>
</dbReference>
<feature type="compositionally biased region" description="Low complexity" evidence="6">
    <location>
        <begin position="175"/>
        <end position="189"/>
    </location>
</feature>
<name>A0A5N4E219_CAMDR</name>
<evidence type="ECO:0000313" key="8">
    <source>
        <dbReference type="EMBL" id="KAB1277324.1"/>
    </source>
</evidence>
<evidence type="ECO:0000256" key="4">
    <source>
        <dbReference type="ARBA" id="ARBA00023125"/>
    </source>
</evidence>
<dbReference type="SUPFAM" id="SSF47113">
    <property type="entry name" value="Histone-fold"/>
    <property type="match status" value="1"/>
</dbReference>
<evidence type="ECO:0000256" key="5">
    <source>
        <dbReference type="ARBA" id="ARBA00023269"/>
    </source>
</evidence>
<dbReference type="PANTHER" id="PTHR23430">
    <property type="entry name" value="HISTONE H2A"/>
    <property type="match status" value="1"/>
</dbReference>
<evidence type="ECO:0000256" key="3">
    <source>
        <dbReference type="ARBA" id="ARBA00022843"/>
    </source>
</evidence>
<keyword evidence="3" id="KW-0832">Ubl conjugation</keyword>
<dbReference type="EMBL" id="JWIN03000006">
    <property type="protein sequence ID" value="KAB1277324.1"/>
    <property type="molecule type" value="Genomic_DNA"/>
</dbReference>
<evidence type="ECO:0000256" key="1">
    <source>
        <dbReference type="ARBA" id="ARBA00004286"/>
    </source>
</evidence>
<feature type="domain" description="Histone H2A C-terminal" evidence="7">
    <location>
        <begin position="140"/>
        <end position="172"/>
    </location>
</feature>
<dbReference type="Pfam" id="PF16211">
    <property type="entry name" value="Histone_H2A_C"/>
    <property type="match status" value="1"/>
</dbReference>
<sequence length="224" mass="23339">MAASGKTGRRARDKIHHKATHDTSAATSHRTRATTSDQTSATATGQTSACPGPATCAAAFRSRWADGAHRHLRKGCDAGRGGANAPNSPAAVLGCLTAEISELAGNAAGDKKKMQIPHPTPPPPTSPNSRHLQPAIHSNEDFNKLLEDVIISQGGVVPNIQPKLLTNKTSTPSWQKVSTSGKKSSQTSKEYGGNLLPTTSTQSSPPHPSPNKGPLNPSPKDLSE</sequence>
<proteinExistence type="predicted"/>
<accession>A0A5N4E219</accession>